<reference evidence="5 6" key="1">
    <citation type="journal article" date="2015" name="Sci. Rep.">
        <title>Genome of the facultative scuticociliatosis pathogen Pseudocohnilembus persalinus provides insight into its virulence through horizontal gene transfer.</title>
        <authorList>
            <person name="Xiong J."/>
            <person name="Wang G."/>
            <person name="Cheng J."/>
            <person name="Tian M."/>
            <person name="Pan X."/>
            <person name="Warren A."/>
            <person name="Jiang C."/>
            <person name="Yuan D."/>
            <person name="Miao W."/>
        </authorList>
    </citation>
    <scope>NUCLEOTIDE SEQUENCE [LARGE SCALE GENOMIC DNA]</scope>
    <source>
        <strain evidence="5">36N120E</strain>
    </source>
</reference>
<gene>
    <name evidence="5" type="ORF">PPERSA_02115</name>
</gene>
<dbReference type="AlphaFoldDB" id="A0A0V0Q7W8"/>
<comment type="similarity">
    <text evidence="4">Belongs to the copper transporter (Ctr) (TC 1.A.56) family. SLC31A subfamily.</text>
</comment>
<protein>
    <recommendedName>
        <fullName evidence="4">Copper transport protein</fullName>
    </recommendedName>
</protein>
<dbReference type="PANTHER" id="PTHR12483">
    <property type="entry name" value="SOLUTE CARRIER FAMILY 31 COPPER TRANSPORTERS"/>
    <property type="match status" value="1"/>
</dbReference>
<feature type="transmembrane region" description="Helical" evidence="4">
    <location>
        <begin position="139"/>
        <end position="156"/>
    </location>
</feature>
<keyword evidence="4" id="KW-0187">Copper transport</keyword>
<keyword evidence="6" id="KW-1185">Reference proteome</keyword>
<comment type="subcellular location">
    <subcellularLocation>
        <location evidence="4">Membrane</location>
        <topology evidence="4">Multi-pass membrane protein</topology>
    </subcellularLocation>
</comment>
<dbReference type="PANTHER" id="PTHR12483:SF115">
    <property type="entry name" value="COPPER TRANSPORT PROTEIN"/>
    <property type="match status" value="1"/>
</dbReference>
<evidence type="ECO:0000256" key="4">
    <source>
        <dbReference type="RuleBase" id="RU367022"/>
    </source>
</evidence>
<evidence type="ECO:0000256" key="1">
    <source>
        <dbReference type="ARBA" id="ARBA00022692"/>
    </source>
</evidence>
<dbReference type="Proteomes" id="UP000054937">
    <property type="component" value="Unassembled WGS sequence"/>
</dbReference>
<proteinExistence type="inferred from homology"/>
<dbReference type="OrthoDB" id="282512at2759"/>
<name>A0A0V0Q7W8_PSEPJ</name>
<dbReference type="InterPro" id="IPR007274">
    <property type="entry name" value="Cop_transporter"/>
</dbReference>
<evidence type="ECO:0000256" key="3">
    <source>
        <dbReference type="ARBA" id="ARBA00023136"/>
    </source>
</evidence>
<dbReference type="EMBL" id="LDAU01000254">
    <property type="protein sequence ID" value="KRW98338.1"/>
    <property type="molecule type" value="Genomic_DNA"/>
</dbReference>
<feature type="transmembrane region" description="Helical" evidence="4">
    <location>
        <begin position="113"/>
        <end position="133"/>
    </location>
</feature>
<keyword evidence="3 4" id="KW-0472">Membrane</keyword>
<dbReference type="GO" id="GO:0005375">
    <property type="term" value="F:copper ion transmembrane transporter activity"/>
    <property type="evidence" value="ECO:0007669"/>
    <property type="project" value="UniProtKB-UniRule"/>
</dbReference>
<evidence type="ECO:0000313" key="5">
    <source>
        <dbReference type="EMBL" id="KRW98338.1"/>
    </source>
</evidence>
<evidence type="ECO:0000313" key="6">
    <source>
        <dbReference type="Proteomes" id="UP000054937"/>
    </source>
</evidence>
<comment type="caution">
    <text evidence="5">The sequence shown here is derived from an EMBL/GenBank/DDBJ whole genome shotgun (WGS) entry which is preliminary data.</text>
</comment>
<dbReference type="InParanoid" id="A0A0V0Q7W8"/>
<keyword evidence="2 4" id="KW-1133">Transmembrane helix</keyword>
<organism evidence="5 6">
    <name type="scientific">Pseudocohnilembus persalinus</name>
    <name type="common">Ciliate</name>
    <dbReference type="NCBI Taxonomy" id="266149"/>
    <lineage>
        <taxon>Eukaryota</taxon>
        <taxon>Sar</taxon>
        <taxon>Alveolata</taxon>
        <taxon>Ciliophora</taxon>
        <taxon>Intramacronucleata</taxon>
        <taxon>Oligohymenophorea</taxon>
        <taxon>Scuticociliatia</taxon>
        <taxon>Philasterida</taxon>
        <taxon>Pseudocohnilembidae</taxon>
        <taxon>Pseudocohnilembus</taxon>
    </lineage>
</organism>
<feature type="transmembrane region" description="Helical" evidence="4">
    <location>
        <begin position="59"/>
        <end position="78"/>
    </location>
</feature>
<keyword evidence="1 4" id="KW-0812">Transmembrane</keyword>
<dbReference type="Pfam" id="PF04145">
    <property type="entry name" value="Ctr"/>
    <property type="match status" value="1"/>
</dbReference>
<keyword evidence="4" id="KW-0186">Copper</keyword>
<sequence>MDNYLHQSNTTLLESHVQHTPVEMEMGSGMGHMGHMYMIIWFDCNCEFVFKELKTTECGYFLLGCLLTILYCIFHMGLSNVKHLIISKYQQSLTDEYKSISGEFPMYVRIQLAVWYFVYMYSNFLLMLLMMTMNGYVEIAIAAGLAIGYVYFNLYLKLEQKSKQSIKACNHC</sequence>
<evidence type="ECO:0000256" key="2">
    <source>
        <dbReference type="ARBA" id="ARBA00022989"/>
    </source>
</evidence>
<accession>A0A0V0Q7W8</accession>
<keyword evidence="4" id="KW-0406">Ion transport</keyword>
<dbReference type="GO" id="GO:0016020">
    <property type="term" value="C:membrane"/>
    <property type="evidence" value="ECO:0007669"/>
    <property type="project" value="UniProtKB-SubCell"/>
</dbReference>
<keyword evidence="4" id="KW-0813">Transport</keyword>